<dbReference type="EMBL" id="JAARYD010000001">
    <property type="protein sequence ID" value="MBC2175401.1"/>
    <property type="molecule type" value="Genomic_DNA"/>
</dbReference>
<evidence type="ECO:0000313" key="1">
    <source>
        <dbReference type="EMBL" id="MBC2175401.1"/>
    </source>
</evidence>
<sequence length="401" mass="46417">MNEAIEEVLISEAPLKTFRDYEEDLGDTKFLLFDNDSNNMSFFENATFGKYKIQGLANYKNTMVIDKGIVNSMSGLTPIKVVHTVDLDSNILGDIQKLFFNSGSLKVNSDLLRLLTLIKREYIQLNSSPYILECGLNNFNLNKEVVFKSLQSFSIMDYIDEETLLSGEYGEFINDNLNLILPESDEKWRQIINLNEDSQEMSLPDYYSTYCMLLKAFYIKNSSKKSVEKKLNEFVDSITTEIFIYSENELLALFMYIDDDERISRFFNGIQPNSKNIFAKMKGMAWDLYHIRRTEQHMAERNISRGIIPIHSFASGDKGLNQIISLNPIKRVAFYKGRSLVVREKNIFEEYPDICSDKIKNSAEERKNKAKETDYKILSKKFEDSIVKLIDDGKKSCANFR</sequence>
<comment type="caution">
    <text evidence="1">The sequence shown here is derived from an EMBL/GenBank/DDBJ whole genome shotgun (WGS) entry which is preliminary data.</text>
</comment>
<gene>
    <name evidence="1" type="ORF">HCB27_02135</name>
</gene>
<dbReference type="Proteomes" id="UP000541735">
    <property type="component" value="Unassembled WGS sequence"/>
</dbReference>
<protein>
    <submittedName>
        <fullName evidence="1">Uncharacterized protein</fullName>
    </submittedName>
</protein>
<accession>A0A7X0Z3Q1</accession>
<proteinExistence type="predicted"/>
<dbReference type="RefSeq" id="WP_185548283.1">
    <property type="nucleotide sequence ID" value="NZ_JAARYD010000001.1"/>
</dbReference>
<reference evidence="1 2" key="1">
    <citation type="submission" date="2020-03" db="EMBL/GenBank/DDBJ databases">
        <title>Soil Listeria distribution.</title>
        <authorList>
            <person name="Liao J."/>
            <person name="Wiedmann M."/>
        </authorList>
    </citation>
    <scope>NUCLEOTIDE SEQUENCE [LARGE SCALE GENOMIC DNA]</scope>
    <source>
        <strain evidence="1 2">FSL L7-0259</strain>
    </source>
</reference>
<organism evidence="1 2">
    <name type="scientific">Listeria booriae</name>
    <dbReference type="NCBI Taxonomy" id="1552123"/>
    <lineage>
        <taxon>Bacteria</taxon>
        <taxon>Bacillati</taxon>
        <taxon>Bacillota</taxon>
        <taxon>Bacilli</taxon>
        <taxon>Bacillales</taxon>
        <taxon>Listeriaceae</taxon>
        <taxon>Listeria</taxon>
    </lineage>
</organism>
<dbReference type="AlphaFoldDB" id="A0A7X0Z3Q1"/>
<evidence type="ECO:0000313" key="2">
    <source>
        <dbReference type="Proteomes" id="UP000541735"/>
    </source>
</evidence>
<name>A0A7X0Z3Q1_9LIST</name>